<dbReference type="InterPro" id="IPR029058">
    <property type="entry name" value="AB_hydrolase_fold"/>
</dbReference>
<protein>
    <submittedName>
        <fullName evidence="3">Thioesterase</fullName>
    </submittedName>
</protein>
<dbReference type="InterPro" id="IPR001031">
    <property type="entry name" value="Thioesterase"/>
</dbReference>
<dbReference type="Pfam" id="PF00975">
    <property type="entry name" value="Thioesterase"/>
    <property type="match status" value="1"/>
</dbReference>
<dbReference type="EMBL" id="VCDN01000008">
    <property type="protein sequence ID" value="MDX7986003.1"/>
    <property type="molecule type" value="Genomic_DNA"/>
</dbReference>
<reference evidence="4" key="1">
    <citation type="journal article" date="2024" name="Toxins">
        <title>Genome Sequence Analysis of Native Xenorhabdus Strains Isolated from Entomopathogenic Nematodes in Argentina.</title>
        <authorList>
            <person name="Palma L."/>
            <person name="Frizzo L."/>
            <person name="Kaiser S."/>
            <person name="Berry C."/>
            <person name="Caballero P."/>
            <person name="Bode H.B."/>
            <person name="Del Valle E.E."/>
        </authorList>
    </citation>
    <scope>NUCLEOTIDE SEQUENCE [LARGE SCALE GENOMIC DNA]</scope>
    <source>
        <strain evidence="4">12</strain>
    </source>
</reference>
<comment type="caution">
    <text evidence="3">The sequence shown here is derived from an EMBL/GenBank/DDBJ whole genome shotgun (WGS) entry which is preliminary data.</text>
</comment>
<dbReference type="PANTHER" id="PTHR11487:SF0">
    <property type="entry name" value="S-ACYL FATTY ACID SYNTHASE THIOESTERASE, MEDIUM CHAIN"/>
    <property type="match status" value="1"/>
</dbReference>
<evidence type="ECO:0000313" key="4">
    <source>
        <dbReference type="Proteomes" id="UP001271890"/>
    </source>
</evidence>
<sequence>MSDSVLFSVIKKPEAEVQLLFLHHAGGSCFSYMELAHKLSSSIEVYALELAGRGIRIAEPFQTDAETVLSDILASIKHLKLGDDKPLLLFGHSLGAELAYHVARKLEYEAPEKKVVLILSARGFFEPEDLIDDTCEEYSDEYVVNIINQCGGTPQDVLSNPELRDYLIRTMKNDLLLLDSLTRLPKTKLNTNTKVIGGDDDSRVLISQLEKWRKVLPASAEQHVFAGGHFYVFTNKTLIPWLERQLNEFTK</sequence>
<dbReference type="InterPro" id="IPR012223">
    <property type="entry name" value="TEII"/>
</dbReference>
<accession>A0ABU4S6C1</accession>
<dbReference type="SUPFAM" id="SSF53474">
    <property type="entry name" value="alpha/beta-Hydrolases"/>
    <property type="match status" value="1"/>
</dbReference>
<feature type="domain" description="Thioesterase" evidence="2">
    <location>
        <begin position="18"/>
        <end position="234"/>
    </location>
</feature>
<organism evidence="3 4">
    <name type="scientific">Xenorhabdus santafensis</name>
    <dbReference type="NCBI Taxonomy" id="2582833"/>
    <lineage>
        <taxon>Bacteria</taxon>
        <taxon>Pseudomonadati</taxon>
        <taxon>Pseudomonadota</taxon>
        <taxon>Gammaproteobacteria</taxon>
        <taxon>Enterobacterales</taxon>
        <taxon>Morganellaceae</taxon>
        <taxon>Xenorhabdus</taxon>
    </lineage>
</organism>
<keyword evidence="4" id="KW-1185">Reference proteome</keyword>
<dbReference type="RefSeq" id="WP_319928457.1">
    <property type="nucleotide sequence ID" value="NZ_VCDN01000008.1"/>
</dbReference>
<dbReference type="Proteomes" id="UP001271890">
    <property type="component" value="Unassembled WGS sequence"/>
</dbReference>
<gene>
    <name evidence="3" type="ORF">FE392_01445</name>
</gene>
<name>A0ABU4S6C1_9GAMM</name>
<dbReference type="Gene3D" id="3.40.50.1820">
    <property type="entry name" value="alpha/beta hydrolase"/>
    <property type="match status" value="1"/>
</dbReference>
<evidence type="ECO:0000313" key="3">
    <source>
        <dbReference type="EMBL" id="MDX7986003.1"/>
    </source>
</evidence>
<evidence type="ECO:0000256" key="1">
    <source>
        <dbReference type="ARBA" id="ARBA00007169"/>
    </source>
</evidence>
<evidence type="ECO:0000259" key="2">
    <source>
        <dbReference type="Pfam" id="PF00975"/>
    </source>
</evidence>
<comment type="similarity">
    <text evidence="1">Belongs to the thioesterase family.</text>
</comment>
<dbReference type="PANTHER" id="PTHR11487">
    <property type="entry name" value="THIOESTERASE"/>
    <property type="match status" value="1"/>
</dbReference>
<proteinExistence type="inferred from homology"/>